<gene>
    <name evidence="1" type="ORF">EW146_g8091</name>
</gene>
<keyword evidence="2" id="KW-1185">Reference proteome</keyword>
<evidence type="ECO:0000313" key="2">
    <source>
        <dbReference type="Proteomes" id="UP000310158"/>
    </source>
</evidence>
<proteinExistence type="predicted"/>
<protein>
    <submittedName>
        <fullName evidence="1">Uncharacterized protein</fullName>
    </submittedName>
</protein>
<accession>A0A4S4LIW3</accession>
<dbReference type="Proteomes" id="UP000310158">
    <property type="component" value="Unassembled WGS sequence"/>
</dbReference>
<reference evidence="1 2" key="1">
    <citation type="submission" date="2019-02" db="EMBL/GenBank/DDBJ databases">
        <title>Genome sequencing of the rare red list fungi Bondarzewia mesenterica.</title>
        <authorList>
            <person name="Buettner E."/>
            <person name="Kellner H."/>
        </authorList>
    </citation>
    <scope>NUCLEOTIDE SEQUENCE [LARGE SCALE GENOMIC DNA]</scope>
    <source>
        <strain evidence="1 2">DSM 108281</strain>
    </source>
</reference>
<name>A0A4S4LIW3_9AGAM</name>
<evidence type="ECO:0000313" key="1">
    <source>
        <dbReference type="EMBL" id="THH11298.1"/>
    </source>
</evidence>
<dbReference type="AlphaFoldDB" id="A0A4S4LIW3"/>
<dbReference type="EMBL" id="SGPL01000521">
    <property type="protein sequence ID" value="THH11298.1"/>
    <property type="molecule type" value="Genomic_DNA"/>
</dbReference>
<organism evidence="1 2">
    <name type="scientific">Bondarzewia mesenterica</name>
    <dbReference type="NCBI Taxonomy" id="1095465"/>
    <lineage>
        <taxon>Eukaryota</taxon>
        <taxon>Fungi</taxon>
        <taxon>Dikarya</taxon>
        <taxon>Basidiomycota</taxon>
        <taxon>Agaricomycotina</taxon>
        <taxon>Agaricomycetes</taxon>
        <taxon>Russulales</taxon>
        <taxon>Bondarzewiaceae</taxon>
        <taxon>Bondarzewia</taxon>
    </lineage>
</organism>
<comment type="caution">
    <text evidence="1">The sequence shown here is derived from an EMBL/GenBank/DDBJ whole genome shotgun (WGS) entry which is preliminary data.</text>
</comment>
<sequence>MFGLHIAEARCELEGLDKRGLADVVFDFISIDIESHSILLKKKRVEWSGGEYVDWVGQSSVGILPAERMSQENIEHLEHKFPAIVVHDPEMDNETKTLSQPGLV</sequence>